<dbReference type="InterPro" id="IPR052895">
    <property type="entry name" value="HetReg/Transcr_Mod"/>
</dbReference>
<evidence type="ECO:0000313" key="2">
    <source>
        <dbReference type="EMBL" id="KAK8133113.1"/>
    </source>
</evidence>
<dbReference type="Pfam" id="PF06985">
    <property type="entry name" value="HET"/>
    <property type="match status" value="1"/>
</dbReference>
<organism evidence="2 3">
    <name type="scientific">Apiospora kogelbergensis</name>
    <dbReference type="NCBI Taxonomy" id="1337665"/>
    <lineage>
        <taxon>Eukaryota</taxon>
        <taxon>Fungi</taxon>
        <taxon>Dikarya</taxon>
        <taxon>Ascomycota</taxon>
        <taxon>Pezizomycotina</taxon>
        <taxon>Sordariomycetes</taxon>
        <taxon>Xylariomycetidae</taxon>
        <taxon>Amphisphaeriales</taxon>
        <taxon>Apiosporaceae</taxon>
        <taxon>Apiospora</taxon>
    </lineage>
</organism>
<reference evidence="2 3" key="1">
    <citation type="submission" date="2023-01" db="EMBL/GenBank/DDBJ databases">
        <title>Analysis of 21 Apiospora genomes using comparative genomics revels a genus with tremendous synthesis potential of carbohydrate active enzymes and secondary metabolites.</title>
        <authorList>
            <person name="Sorensen T."/>
        </authorList>
    </citation>
    <scope>NUCLEOTIDE SEQUENCE [LARGE SCALE GENOMIC DNA]</scope>
    <source>
        <strain evidence="2 3">CBS 117206</strain>
    </source>
</reference>
<accession>A0AAW0RE35</accession>
<keyword evidence="3" id="KW-1185">Reference proteome</keyword>
<evidence type="ECO:0000259" key="1">
    <source>
        <dbReference type="Pfam" id="PF06985"/>
    </source>
</evidence>
<sequence>MAVPCHSFGLGAVESYWPRRLLRVTDFTSLPISARGDKVFYDHTARPRYNIISYTWGRYVAKPDQNGTAIDIRGLPWPVPRIHYDPSAPESTGTGFIGDQFKQVLGKIGQDTQFVWVDVACIPQKGSSGLTPELQQEADDEIGHQAGIFERANQAYVWLHQMSTDRLSQAVEGLRRRDWDVAKDLFSDPWFTSLWTLQEGYLRKDAILLSCEGDNIISPRDRSPITLGKLMSLTDDLVHRGQSIFYDRFRYAGIETLLSENPLVLLGVVPHRKVTEDPDKVCGIMQIFGLKLDRSLGLDELRSEFAKQIICKSPVVSQAFTHAIEGAIPSWRIPIPSPAKYSSHEGSDQQGVDSVKLSNSSVSIGISYEESGGRPQAPYDHTKLVPKEFYNMVELPWEGRAQISFDEHGDMVFEGRLIKLKYVQTLLRESDPAVRLGTDNRHTEWLQETHGEFVNSCRCSVYLDKSSNDGFNPYMAMARDPLNQMPANPLTEIDRLVKKHPHGYVFVLGKFQSRNEVAYLGILVGQFKKEGTRVTRRYGFCTWSVELNDEEWIYRRVTIQ</sequence>
<name>A0AAW0RE35_9PEZI</name>
<dbReference type="PANTHER" id="PTHR24148:SF64">
    <property type="entry name" value="HETEROKARYON INCOMPATIBILITY DOMAIN-CONTAINING PROTEIN"/>
    <property type="match status" value="1"/>
</dbReference>
<dbReference type="InterPro" id="IPR010730">
    <property type="entry name" value="HET"/>
</dbReference>
<dbReference type="EMBL" id="JAQQWP010000001">
    <property type="protein sequence ID" value="KAK8133113.1"/>
    <property type="molecule type" value="Genomic_DNA"/>
</dbReference>
<feature type="domain" description="Heterokaryon incompatibility" evidence="1">
    <location>
        <begin position="49"/>
        <end position="199"/>
    </location>
</feature>
<dbReference type="PANTHER" id="PTHR24148">
    <property type="entry name" value="ANKYRIN REPEAT DOMAIN-CONTAINING PROTEIN 39 HOMOLOG-RELATED"/>
    <property type="match status" value="1"/>
</dbReference>
<comment type="caution">
    <text evidence="2">The sequence shown here is derived from an EMBL/GenBank/DDBJ whole genome shotgun (WGS) entry which is preliminary data.</text>
</comment>
<dbReference type="Proteomes" id="UP001392437">
    <property type="component" value="Unassembled WGS sequence"/>
</dbReference>
<gene>
    <name evidence="2" type="ORF">PG999_001286</name>
</gene>
<dbReference type="AlphaFoldDB" id="A0AAW0RE35"/>
<proteinExistence type="predicted"/>
<protein>
    <recommendedName>
        <fullName evidence="1">Heterokaryon incompatibility domain-containing protein</fullName>
    </recommendedName>
</protein>
<evidence type="ECO:0000313" key="3">
    <source>
        <dbReference type="Proteomes" id="UP001392437"/>
    </source>
</evidence>